<organism evidence="1 2">
    <name type="scientific">Rhizomicrobium electricum</name>
    <dbReference type="NCBI Taxonomy" id="480070"/>
    <lineage>
        <taxon>Bacteria</taxon>
        <taxon>Pseudomonadati</taxon>
        <taxon>Pseudomonadota</taxon>
        <taxon>Alphaproteobacteria</taxon>
        <taxon>Micropepsales</taxon>
        <taxon>Micropepsaceae</taxon>
        <taxon>Rhizomicrobium</taxon>
    </lineage>
</organism>
<dbReference type="Proteomes" id="UP001499951">
    <property type="component" value="Unassembled WGS sequence"/>
</dbReference>
<gene>
    <name evidence="1" type="ORF">GCM10008942_14540</name>
</gene>
<protein>
    <submittedName>
        <fullName evidence="1">Uncharacterized protein</fullName>
    </submittedName>
</protein>
<accession>A0ABN1EI75</accession>
<evidence type="ECO:0000313" key="2">
    <source>
        <dbReference type="Proteomes" id="UP001499951"/>
    </source>
</evidence>
<reference evidence="1 2" key="1">
    <citation type="journal article" date="2019" name="Int. J. Syst. Evol. Microbiol.">
        <title>The Global Catalogue of Microorganisms (GCM) 10K type strain sequencing project: providing services to taxonomists for standard genome sequencing and annotation.</title>
        <authorList>
            <consortium name="The Broad Institute Genomics Platform"/>
            <consortium name="The Broad Institute Genome Sequencing Center for Infectious Disease"/>
            <person name="Wu L."/>
            <person name="Ma J."/>
        </authorList>
    </citation>
    <scope>NUCLEOTIDE SEQUENCE [LARGE SCALE GENOMIC DNA]</scope>
    <source>
        <strain evidence="1 2">JCM 15089</strain>
    </source>
</reference>
<dbReference type="EMBL" id="BAAADD010000003">
    <property type="protein sequence ID" value="GAA0567129.1"/>
    <property type="molecule type" value="Genomic_DNA"/>
</dbReference>
<sequence>MVAVFIPQEPDIGYGRPDAPSVAPPKIVEFAAQLLKVPPCAEHAQCVAGLSLASDYRQAARERLERAKTALKASTPPSLSRARPSF</sequence>
<proteinExistence type="predicted"/>
<evidence type="ECO:0000313" key="1">
    <source>
        <dbReference type="EMBL" id="GAA0567129.1"/>
    </source>
</evidence>
<name>A0ABN1EI75_9PROT</name>
<comment type="caution">
    <text evidence="1">The sequence shown here is derived from an EMBL/GenBank/DDBJ whole genome shotgun (WGS) entry which is preliminary data.</text>
</comment>
<keyword evidence="2" id="KW-1185">Reference proteome</keyword>